<feature type="chain" id="PRO_5038894023" description="DUF5050 domain-containing protein" evidence="1">
    <location>
        <begin position="35"/>
        <end position="540"/>
    </location>
</feature>
<organism evidence="2 3">
    <name type="scientific">Lachnoanaerobaculum saburreum</name>
    <dbReference type="NCBI Taxonomy" id="467210"/>
    <lineage>
        <taxon>Bacteria</taxon>
        <taxon>Bacillati</taxon>
        <taxon>Bacillota</taxon>
        <taxon>Clostridia</taxon>
        <taxon>Lachnospirales</taxon>
        <taxon>Lachnospiraceae</taxon>
        <taxon>Lachnoanaerobaculum</taxon>
    </lineage>
</organism>
<evidence type="ECO:0008006" key="4">
    <source>
        <dbReference type="Google" id="ProtNLM"/>
    </source>
</evidence>
<dbReference type="SUPFAM" id="SSF69304">
    <property type="entry name" value="Tricorn protease N-terminal domain"/>
    <property type="match status" value="1"/>
</dbReference>
<keyword evidence="1" id="KW-0732">Signal</keyword>
<gene>
    <name evidence="2" type="ORF">HMPREF1866_01076</name>
</gene>
<evidence type="ECO:0000313" key="3">
    <source>
        <dbReference type="Proteomes" id="UP000070394"/>
    </source>
</evidence>
<feature type="signal peptide" evidence="1">
    <location>
        <begin position="1"/>
        <end position="34"/>
    </location>
</feature>
<accession>A0A133ZUD6</accession>
<evidence type="ECO:0000313" key="2">
    <source>
        <dbReference type="EMBL" id="KXB59052.1"/>
    </source>
</evidence>
<dbReference type="AlphaFoldDB" id="A0A133ZUD6"/>
<dbReference type="EMBL" id="LSDA01000040">
    <property type="protein sequence ID" value="KXB59052.1"/>
    <property type="molecule type" value="Genomic_DNA"/>
</dbReference>
<reference evidence="3" key="1">
    <citation type="submission" date="2016-01" db="EMBL/GenBank/DDBJ databases">
        <authorList>
            <person name="Mitreva M."/>
            <person name="Pepin K.H."/>
            <person name="Mihindukulasuriya K.A."/>
            <person name="Fulton R."/>
            <person name="Fronick C."/>
            <person name="O'Laughlin M."/>
            <person name="Miner T."/>
            <person name="Herter B."/>
            <person name="Rosa B.A."/>
            <person name="Cordes M."/>
            <person name="Tomlinson C."/>
            <person name="Wollam A."/>
            <person name="Palsikar V.B."/>
            <person name="Mardis E.R."/>
            <person name="Wilson R.K."/>
        </authorList>
    </citation>
    <scope>NUCLEOTIDE SEQUENCE [LARGE SCALE GENOMIC DNA]</scope>
    <source>
        <strain evidence="3">DNF00896</strain>
    </source>
</reference>
<comment type="caution">
    <text evidence="2">The sequence shown here is derived from an EMBL/GenBank/DDBJ whole genome shotgun (WGS) entry which is preliminary data.</text>
</comment>
<keyword evidence="3" id="KW-1185">Reference proteome</keyword>
<proteinExistence type="predicted"/>
<dbReference type="PATRIC" id="fig|467210.3.peg.1065"/>
<dbReference type="Proteomes" id="UP000070394">
    <property type="component" value="Unassembled WGS sequence"/>
</dbReference>
<sequence>MEVKFMSKKIASKLPVVLCFLSICLLAIFTSACSSGKKPADSQKSTSSNKFSLYLKGDNLYMARYDNSEIIDLGPCTTNGSVMERFPIKQYSIDTDLFCSFSDYDGETYTLYTSTPKSPTKRTKVADKVTVHYILKNGDILYISNKELFFYKGGKAVSLFKEGEEEEMRYTISDDEDTLFIVPYNRNSKKEFIVDAYFIDIYSGKKTIYSDINPNILSRSFDLDTVCYFNDNTLYQLKDGSSKKIVTGIKQPYNYYSVAHDKTIFTSKVDEPGLLYKFDLDGNEELVSDTFVDFVEYENKEDLLACIEKNSEGETVLKIRQNGEILGEYKDIKGSDDDKIEEVHPYNSKYWYFFSKENNKLWRVTLKGDSKGKIELMNDNISDFHDMYTDKKGKKENDSLLYTAKILGNNYYSLFIDGNIVIQNLGEYYSHANLVLDDTETYIIYNISLPKASAGYTDTYHIWENGKDTIVAENVKDYDGFLPEYEKFDKTYFLTDYDESKGTGTLKQYINGKLKDIDNDVKGFVMNNSSSTSSILYKYR</sequence>
<protein>
    <recommendedName>
        <fullName evidence="4">DUF5050 domain-containing protein</fullName>
    </recommendedName>
</protein>
<dbReference type="PROSITE" id="PS51257">
    <property type="entry name" value="PROKAR_LIPOPROTEIN"/>
    <property type="match status" value="1"/>
</dbReference>
<evidence type="ECO:0000256" key="1">
    <source>
        <dbReference type="SAM" id="SignalP"/>
    </source>
</evidence>
<name>A0A133ZUD6_9FIRM</name>